<dbReference type="Gene3D" id="1.20.120.160">
    <property type="entry name" value="HPT domain"/>
    <property type="match status" value="1"/>
</dbReference>
<dbReference type="InterPro" id="IPR001789">
    <property type="entry name" value="Sig_transdc_resp-reg_receiver"/>
</dbReference>
<dbReference type="PROSITE" id="PS50113">
    <property type="entry name" value="PAC"/>
    <property type="match status" value="2"/>
</dbReference>
<evidence type="ECO:0000259" key="13">
    <source>
        <dbReference type="PROSITE" id="PS50109"/>
    </source>
</evidence>
<feature type="domain" description="Response regulatory" evidence="14">
    <location>
        <begin position="878"/>
        <end position="995"/>
    </location>
</feature>
<dbReference type="CDD" id="cd00130">
    <property type="entry name" value="PAS"/>
    <property type="match status" value="2"/>
</dbReference>
<dbReference type="Gene3D" id="3.30.450.20">
    <property type="entry name" value="PAS domain"/>
    <property type="match status" value="4"/>
</dbReference>
<evidence type="ECO:0000259" key="15">
    <source>
        <dbReference type="PROSITE" id="PS50112"/>
    </source>
</evidence>
<evidence type="ECO:0000313" key="17">
    <source>
        <dbReference type="EMBL" id="SFM67533.1"/>
    </source>
</evidence>
<feature type="domain" description="PAC" evidence="16">
    <location>
        <begin position="393"/>
        <end position="446"/>
    </location>
</feature>
<dbReference type="PROSITE" id="PS50112">
    <property type="entry name" value="PAS"/>
    <property type="match status" value="2"/>
</dbReference>
<keyword evidence="7" id="KW-0547">Nucleotide-binding</keyword>
<evidence type="ECO:0000259" key="16">
    <source>
        <dbReference type="PROSITE" id="PS50113"/>
    </source>
</evidence>
<evidence type="ECO:0000256" key="6">
    <source>
        <dbReference type="ARBA" id="ARBA00022692"/>
    </source>
</evidence>
<gene>
    <name evidence="17" type="ORF">SAMN05192568_104513</name>
</gene>
<dbReference type="PROSITE" id="PS50110">
    <property type="entry name" value="RESPONSE_REGULATORY"/>
    <property type="match status" value="1"/>
</dbReference>
<evidence type="ECO:0000256" key="11">
    <source>
        <dbReference type="ARBA" id="ARBA00023136"/>
    </source>
</evidence>
<dbReference type="InterPro" id="IPR011006">
    <property type="entry name" value="CheY-like_superfamily"/>
</dbReference>
<dbReference type="Pfam" id="PF08447">
    <property type="entry name" value="PAS_3"/>
    <property type="match status" value="1"/>
</dbReference>
<dbReference type="InterPro" id="IPR036641">
    <property type="entry name" value="HPT_dom_sf"/>
</dbReference>
<dbReference type="InterPro" id="IPR013655">
    <property type="entry name" value="PAS_fold_3"/>
</dbReference>
<keyword evidence="5 12" id="KW-0597">Phosphoprotein</keyword>
<keyword evidence="6" id="KW-0812">Transmembrane</keyword>
<dbReference type="InterPro" id="IPR003594">
    <property type="entry name" value="HATPase_dom"/>
</dbReference>
<dbReference type="InterPro" id="IPR004358">
    <property type="entry name" value="Sig_transdc_His_kin-like_C"/>
</dbReference>
<keyword evidence="10" id="KW-0902">Two-component regulatory system</keyword>
<dbReference type="PANTHER" id="PTHR45339:SF1">
    <property type="entry name" value="HYBRID SIGNAL TRANSDUCTION HISTIDINE KINASE J"/>
    <property type="match status" value="1"/>
</dbReference>
<dbReference type="Gene3D" id="1.10.287.130">
    <property type="match status" value="1"/>
</dbReference>
<dbReference type="Proteomes" id="UP000199048">
    <property type="component" value="Unassembled WGS sequence"/>
</dbReference>
<dbReference type="CDD" id="cd16922">
    <property type="entry name" value="HATPase_EvgS-ArcB-TorS-like"/>
    <property type="match status" value="1"/>
</dbReference>
<keyword evidence="9" id="KW-1133">Transmembrane helix</keyword>
<dbReference type="PROSITE" id="PS50109">
    <property type="entry name" value="HIS_KIN"/>
    <property type="match status" value="1"/>
</dbReference>
<dbReference type="NCBIfam" id="TIGR00229">
    <property type="entry name" value="sensory_box"/>
    <property type="match status" value="2"/>
</dbReference>
<proteinExistence type="predicted"/>
<dbReference type="GO" id="GO:0005886">
    <property type="term" value="C:plasma membrane"/>
    <property type="evidence" value="ECO:0007669"/>
    <property type="project" value="UniProtKB-SubCell"/>
</dbReference>
<dbReference type="RefSeq" id="WP_092045853.1">
    <property type="nucleotide sequence ID" value="NZ_FOTK01000045.1"/>
</dbReference>
<dbReference type="InterPro" id="IPR000014">
    <property type="entry name" value="PAS"/>
</dbReference>
<dbReference type="InterPro" id="IPR033479">
    <property type="entry name" value="dCache_1"/>
</dbReference>
<dbReference type="SMART" id="SM00388">
    <property type="entry name" value="HisKA"/>
    <property type="match status" value="1"/>
</dbReference>
<dbReference type="SMART" id="SM00448">
    <property type="entry name" value="REC"/>
    <property type="match status" value="1"/>
</dbReference>
<dbReference type="CDD" id="cd12915">
    <property type="entry name" value="PDC2_DGC_like"/>
    <property type="match status" value="1"/>
</dbReference>
<reference evidence="18" key="1">
    <citation type="submission" date="2016-10" db="EMBL/GenBank/DDBJ databases">
        <authorList>
            <person name="Varghese N."/>
            <person name="Submissions S."/>
        </authorList>
    </citation>
    <scope>NUCLEOTIDE SEQUENCE [LARGE SCALE GENOMIC DNA]</scope>
    <source>
        <strain evidence="18">BL36</strain>
    </source>
</reference>
<dbReference type="EMBL" id="FOTK01000045">
    <property type="protein sequence ID" value="SFM67533.1"/>
    <property type="molecule type" value="Genomic_DNA"/>
</dbReference>
<keyword evidence="8" id="KW-0067">ATP-binding</keyword>
<dbReference type="InterPro" id="IPR000700">
    <property type="entry name" value="PAS-assoc_C"/>
</dbReference>
<comment type="catalytic activity">
    <reaction evidence="1">
        <text>ATP + protein L-histidine = ADP + protein N-phospho-L-histidine.</text>
        <dbReference type="EC" id="2.7.13.3"/>
    </reaction>
</comment>
<dbReference type="InterPro" id="IPR036097">
    <property type="entry name" value="HisK_dim/P_sf"/>
</dbReference>
<dbReference type="SUPFAM" id="SSF55785">
    <property type="entry name" value="PYP-like sensor domain (PAS domain)"/>
    <property type="match status" value="2"/>
</dbReference>
<protein>
    <recommendedName>
        <fullName evidence="3">histidine kinase</fullName>
        <ecNumber evidence="3">2.7.13.3</ecNumber>
    </recommendedName>
</protein>
<name>A0A1I4ST96_9HYPH</name>
<evidence type="ECO:0000256" key="10">
    <source>
        <dbReference type="ARBA" id="ARBA00023012"/>
    </source>
</evidence>
<dbReference type="InterPro" id="IPR005467">
    <property type="entry name" value="His_kinase_dom"/>
</dbReference>
<evidence type="ECO:0000256" key="5">
    <source>
        <dbReference type="ARBA" id="ARBA00022553"/>
    </source>
</evidence>
<dbReference type="CDD" id="cd17546">
    <property type="entry name" value="REC_hyHK_CKI1_RcsC-like"/>
    <property type="match status" value="1"/>
</dbReference>
<accession>A0A1I4ST96</accession>
<dbReference type="InterPro" id="IPR013767">
    <property type="entry name" value="PAS_fold"/>
</dbReference>
<dbReference type="EC" id="2.7.13.3" evidence="3"/>
<keyword evidence="4" id="KW-1003">Cell membrane</keyword>
<evidence type="ECO:0000256" key="7">
    <source>
        <dbReference type="ARBA" id="ARBA00022741"/>
    </source>
</evidence>
<evidence type="ECO:0000313" key="18">
    <source>
        <dbReference type="Proteomes" id="UP000199048"/>
    </source>
</evidence>
<dbReference type="GO" id="GO:0000155">
    <property type="term" value="F:phosphorelay sensor kinase activity"/>
    <property type="evidence" value="ECO:0007669"/>
    <property type="project" value="InterPro"/>
</dbReference>
<dbReference type="SUPFAM" id="SSF52172">
    <property type="entry name" value="CheY-like"/>
    <property type="match status" value="1"/>
</dbReference>
<evidence type="ECO:0000256" key="4">
    <source>
        <dbReference type="ARBA" id="ARBA00022475"/>
    </source>
</evidence>
<feature type="domain" description="PAS" evidence="15">
    <location>
        <begin position="319"/>
        <end position="389"/>
    </location>
</feature>
<dbReference type="Pfam" id="PF01627">
    <property type="entry name" value="Hpt"/>
    <property type="match status" value="1"/>
</dbReference>
<dbReference type="SUPFAM" id="SSF47226">
    <property type="entry name" value="Histidine-containing phosphotransfer domain, HPT domain"/>
    <property type="match status" value="1"/>
</dbReference>
<evidence type="ECO:0000256" key="8">
    <source>
        <dbReference type="ARBA" id="ARBA00022840"/>
    </source>
</evidence>
<evidence type="ECO:0000256" key="12">
    <source>
        <dbReference type="PROSITE-ProRule" id="PRU00169"/>
    </source>
</evidence>
<feature type="domain" description="Histidine kinase" evidence="13">
    <location>
        <begin position="635"/>
        <end position="857"/>
    </location>
</feature>
<dbReference type="Gene3D" id="3.40.50.2300">
    <property type="match status" value="1"/>
</dbReference>
<dbReference type="GO" id="GO:0005524">
    <property type="term" value="F:ATP binding"/>
    <property type="evidence" value="ECO:0007669"/>
    <property type="project" value="UniProtKB-KW"/>
</dbReference>
<dbReference type="InterPro" id="IPR003661">
    <property type="entry name" value="HisK_dim/P_dom"/>
</dbReference>
<sequence length="1113" mass="120257">MKMRLGTLARTAALAVGLGVPALVGFAVFNQRAQEIADAEIRAANTAHALEQHAARTFETIDTYLRAVAPLVGPRAVDLPSEAIHTALRDQMQHSRLNNIIIIDRNGRATVEADAFPARPLDVHDRDYFQALRDRPNSGVVIGNPITGRLTGKVLIPVARRIEGPDGTFLGVLQATVDPQTFESVYGAIHNGPGAGLTLWRSDGTLLVRSPPLPSVIGKNFAEGENYRQHVPARDTKPYWSATMTDGVERVVALSFLDEYPLYVGAAFARDDMLADWRRSALVQGAVAGGLTLVLVGALLLLGREIERREAADALIRESEARHRLLAENATDIIIWCDLDTTRQYVSPAVTAVLGYAPEQLIGTHTLDLVHPDEATGYAETLVDLTTGRVGRTTTCHRYRHQQGHWVWLEISINLTHDAATGRADGYVATLRDITQRKAMEDALRESDARYRSVTEAQLQEARARADFTTATSAAILAQLAEGVIVTDAAGRITLVNKAAAEIHGVARLDIEPDAYSDTYHLFTEDGRPHPPRDLPLARAVAGQIVRDARWRVRRTDGTEVVAIGNAQPLLGQDGAQIGAVLTVRDDTARDAAETALRDLNATLAQRVAERTHEAETARALAEAASHAKSEFLASMSHEIRTPLNGVIGYADLLCEEPNLSLRARQHAERIRTAGAALLTVVNDVLDFSKLEAGQVEIVPQPFAPVTLIDNTVSIVRGSAEAKGLTLGVSFDPMVPAWLLGDEDRLRQVLLNLLNNAVKFTARGRIDLNVAVDAMSEDAVRLLCSVQDTGIGIPADKRDRLFQRFSQVDGSIGRDYGGSGLGLAISKALVERMGGAIDAESEIGQGSIFWFALDLPIAAEPAIAFEPSSSAGFRLGRRLLLAEDVPLNQDLARAILERAGHSVDVVGDGAAAVTAVQAKTYDLVLMDIQMPGMDGMSATRRIRALDGVAARVPIVAMTANVLPEQLTEFRAAGMDDHVGKPFRQEALLSAIDRWSSGGTESTPASSLDHAVYEEIQVLVGHERMVGLLAMLADELTHRFGPSSNSHDRKQIAEDAHAMVSATSMVGFESLATLCRKVETACRSNEDYAMLFEALQARSSETISEITVMRSGSA</sequence>
<evidence type="ECO:0000259" key="14">
    <source>
        <dbReference type="PROSITE" id="PS50110"/>
    </source>
</evidence>
<organism evidence="17 18">
    <name type="scientific">Methylobacterium pseudosasicola</name>
    <dbReference type="NCBI Taxonomy" id="582667"/>
    <lineage>
        <taxon>Bacteria</taxon>
        <taxon>Pseudomonadati</taxon>
        <taxon>Pseudomonadota</taxon>
        <taxon>Alphaproteobacteria</taxon>
        <taxon>Hyphomicrobiales</taxon>
        <taxon>Methylobacteriaceae</taxon>
        <taxon>Methylobacterium</taxon>
    </lineage>
</organism>
<evidence type="ECO:0000256" key="1">
    <source>
        <dbReference type="ARBA" id="ARBA00000085"/>
    </source>
</evidence>
<dbReference type="Pfam" id="PF00512">
    <property type="entry name" value="HisKA"/>
    <property type="match status" value="1"/>
</dbReference>
<dbReference type="Pfam" id="PF02743">
    <property type="entry name" value="dCache_1"/>
    <property type="match status" value="1"/>
</dbReference>
<feature type="modified residue" description="4-aspartylphosphate" evidence="12">
    <location>
        <position position="927"/>
    </location>
</feature>
<dbReference type="FunFam" id="3.30.565.10:FF:000010">
    <property type="entry name" value="Sensor histidine kinase RcsC"/>
    <property type="match status" value="1"/>
</dbReference>
<dbReference type="InterPro" id="IPR001610">
    <property type="entry name" value="PAC"/>
</dbReference>
<evidence type="ECO:0000256" key="2">
    <source>
        <dbReference type="ARBA" id="ARBA00004651"/>
    </source>
</evidence>
<keyword evidence="11" id="KW-0472">Membrane</keyword>
<dbReference type="SMART" id="SM00086">
    <property type="entry name" value="PAC"/>
    <property type="match status" value="2"/>
</dbReference>
<evidence type="ECO:0000256" key="9">
    <source>
        <dbReference type="ARBA" id="ARBA00022989"/>
    </source>
</evidence>
<feature type="domain" description="PAC" evidence="16">
    <location>
        <begin position="547"/>
        <end position="599"/>
    </location>
</feature>
<dbReference type="InterPro" id="IPR035965">
    <property type="entry name" value="PAS-like_dom_sf"/>
</dbReference>
<dbReference type="SUPFAM" id="SSF47384">
    <property type="entry name" value="Homodimeric domain of signal transducing histidine kinase"/>
    <property type="match status" value="1"/>
</dbReference>
<dbReference type="SMART" id="SM00091">
    <property type="entry name" value="PAS"/>
    <property type="match status" value="2"/>
</dbReference>
<dbReference type="PRINTS" id="PR00344">
    <property type="entry name" value="BCTRLSENSOR"/>
</dbReference>
<comment type="subcellular location">
    <subcellularLocation>
        <location evidence="2">Cell membrane</location>
        <topology evidence="2">Multi-pass membrane protein</topology>
    </subcellularLocation>
</comment>
<dbReference type="InterPro" id="IPR008207">
    <property type="entry name" value="Sig_transdc_His_kin_Hpt_dom"/>
</dbReference>
<feature type="domain" description="PAS" evidence="15">
    <location>
        <begin position="469"/>
        <end position="511"/>
    </location>
</feature>
<dbReference type="AlphaFoldDB" id="A0A1I4ST96"/>
<dbReference type="CDD" id="cd12914">
    <property type="entry name" value="PDC1_DGC_like"/>
    <property type="match status" value="1"/>
</dbReference>
<dbReference type="PANTHER" id="PTHR45339">
    <property type="entry name" value="HYBRID SIGNAL TRANSDUCTION HISTIDINE KINASE J"/>
    <property type="match status" value="1"/>
</dbReference>
<dbReference type="InterPro" id="IPR036890">
    <property type="entry name" value="HATPase_C_sf"/>
</dbReference>
<dbReference type="SMART" id="SM00387">
    <property type="entry name" value="HATPase_c"/>
    <property type="match status" value="1"/>
</dbReference>
<dbReference type="CDD" id="cd00082">
    <property type="entry name" value="HisKA"/>
    <property type="match status" value="1"/>
</dbReference>
<dbReference type="OrthoDB" id="9789782at2"/>
<dbReference type="Pfam" id="PF02518">
    <property type="entry name" value="HATPase_c"/>
    <property type="match status" value="1"/>
</dbReference>
<dbReference type="Pfam" id="PF00989">
    <property type="entry name" value="PAS"/>
    <property type="match status" value="1"/>
</dbReference>
<dbReference type="STRING" id="582667.SAMN05192568_104513"/>
<dbReference type="SUPFAM" id="SSF55874">
    <property type="entry name" value="ATPase domain of HSP90 chaperone/DNA topoisomerase II/histidine kinase"/>
    <property type="match status" value="1"/>
</dbReference>
<evidence type="ECO:0000256" key="3">
    <source>
        <dbReference type="ARBA" id="ARBA00012438"/>
    </source>
</evidence>
<keyword evidence="18" id="KW-1185">Reference proteome</keyword>
<dbReference type="Gene3D" id="3.30.565.10">
    <property type="entry name" value="Histidine kinase-like ATPase, C-terminal domain"/>
    <property type="match status" value="1"/>
</dbReference>
<dbReference type="Pfam" id="PF00072">
    <property type="entry name" value="Response_reg"/>
    <property type="match status" value="1"/>
</dbReference>